<sequence length="958" mass="103994">MNKTPKTPRHPSNGYQSIESPADAVVDACVSRGDSSPRLSLTPPFGHGSRRADDETHDTVAGLSGGGGGGGERAVKIDLHLRESKPSPKTDPSLFESSCTVSANDSSDGIISSNEPTDSTTGTVAVSSATSLATSAAASKVTTSTATSRRRTTLIQKSKSRRRSMRVLAKRLDEEPEALLGADYHDGGNVANGVGCATTSGGKVNEEAGGVDAIATMNVNAASVNNEAAAKGNATYSSAVEATSNVAAKQSRARNPNRRYSMRLAAKNKPTAPLPEEPVKATGAKNTSTKRTHDEMSLSVNGHEEVVRGLEGIDTEIVNAEARCAPQDQSLGNVYSKAASCDDDSIMNVDSAAGSIEKENSVNDVATASGVNKRKKRKSGRRDTFDLSKKRGLRVGPSVLAGSGTPEIRNGTVKLSSGLKCGEKDTVVAGFAAQKIGATGFAAAGMSIDTNTNDEDENNDLKKKLFITPKNGNEITIDSLVGELSRSLNDDPSSNAGNVNAKRVSTSPGMTSRVMDLSSVAVEEEMERLFSEFKVYNYPCVSARIFSAMSLLHKSSADFTPLLPLLHSLVNAEIVSLKSKEENNDVYFINKKVCFSGYDYSSTMPAVDSISGSHVDLVSSIDALTVVLREATKLPRAGCYLDLAIECLEGMRITRDVSDVCSKTIVGYFPSSRFDKAIKHYSDELRDIKCYLTASRQDVSSDHIGVRYRLGDFIGRSVRFHLRQLLNSIPESLVDFYIQDCEERWGRAVEDRSISSILNFSLEKVQEFITASGKLFDDQEDIPSFSAKPASTLLLSSKFMEPNKPLGKMNDAELEEIILDVKDARTFLIGARACKFVLDLLRWPGVEEHTNTVGGWESVESIAQVFYDLNLYEYSENSHFVLLRSVKDLTDMLDVAVGRFEETIETLEASFRSIRRKVQLRKNDHKFRMKDSMLYALRLCLHAERNEGFPVPIANYHN</sequence>
<reference evidence="2 3" key="1">
    <citation type="journal article" date="2004" name="Science">
        <title>The genome of the diatom Thalassiosira pseudonana: ecology, evolution, and metabolism.</title>
        <authorList>
            <person name="Armbrust E.V."/>
            <person name="Berges J.A."/>
            <person name="Bowler C."/>
            <person name="Green B.R."/>
            <person name="Martinez D."/>
            <person name="Putnam N.H."/>
            <person name="Zhou S."/>
            <person name="Allen A.E."/>
            <person name="Apt K.E."/>
            <person name="Bechner M."/>
            <person name="Brzezinski M.A."/>
            <person name="Chaal B.K."/>
            <person name="Chiovitti A."/>
            <person name="Davis A.K."/>
            <person name="Demarest M.S."/>
            <person name="Detter J.C."/>
            <person name="Glavina T."/>
            <person name="Goodstein D."/>
            <person name="Hadi M.Z."/>
            <person name="Hellsten U."/>
            <person name="Hildebrand M."/>
            <person name="Jenkins B.D."/>
            <person name="Jurka J."/>
            <person name="Kapitonov V.V."/>
            <person name="Kroger N."/>
            <person name="Lau W.W."/>
            <person name="Lane T.W."/>
            <person name="Larimer F.W."/>
            <person name="Lippmeier J.C."/>
            <person name="Lucas S."/>
            <person name="Medina M."/>
            <person name="Montsant A."/>
            <person name="Obornik M."/>
            <person name="Parker M.S."/>
            <person name="Palenik B."/>
            <person name="Pazour G.J."/>
            <person name="Richardson P.M."/>
            <person name="Rynearson T.A."/>
            <person name="Saito M.A."/>
            <person name="Schwartz D.C."/>
            <person name="Thamatrakoln K."/>
            <person name="Valentin K."/>
            <person name="Vardi A."/>
            <person name="Wilkerson F.P."/>
            <person name="Rokhsar D.S."/>
        </authorList>
    </citation>
    <scope>NUCLEOTIDE SEQUENCE [LARGE SCALE GENOMIC DNA]</scope>
    <source>
        <strain evidence="2 3">CCMP1335</strain>
    </source>
</reference>
<feature type="compositionally biased region" description="Basic residues" evidence="1">
    <location>
        <begin position="148"/>
        <end position="165"/>
    </location>
</feature>
<feature type="compositionally biased region" description="Gly residues" evidence="1">
    <location>
        <begin position="63"/>
        <end position="72"/>
    </location>
</feature>
<feature type="compositionally biased region" description="Polar residues" evidence="1">
    <location>
        <begin position="95"/>
        <end position="116"/>
    </location>
</feature>
<dbReference type="KEGG" id="tps:THAPSDRAFT_24304"/>
<reference evidence="2 3" key="2">
    <citation type="journal article" date="2008" name="Nature">
        <title>The Phaeodactylum genome reveals the evolutionary history of diatom genomes.</title>
        <authorList>
            <person name="Bowler C."/>
            <person name="Allen A.E."/>
            <person name="Badger J.H."/>
            <person name="Grimwood J."/>
            <person name="Jabbari K."/>
            <person name="Kuo A."/>
            <person name="Maheswari U."/>
            <person name="Martens C."/>
            <person name="Maumus F."/>
            <person name="Otillar R.P."/>
            <person name="Rayko E."/>
            <person name="Salamov A."/>
            <person name="Vandepoele K."/>
            <person name="Beszteri B."/>
            <person name="Gruber A."/>
            <person name="Heijde M."/>
            <person name="Katinka M."/>
            <person name="Mock T."/>
            <person name="Valentin K."/>
            <person name="Verret F."/>
            <person name="Berges J.A."/>
            <person name="Brownlee C."/>
            <person name="Cadoret J.P."/>
            <person name="Chiovitti A."/>
            <person name="Choi C.J."/>
            <person name="Coesel S."/>
            <person name="De Martino A."/>
            <person name="Detter J.C."/>
            <person name="Durkin C."/>
            <person name="Falciatore A."/>
            <person name="Fournet J."/>
            <person name="Haruta M."/>
            <person name="Huysman M.J."/>
            <person name="Jenkins B.D."/>
            <person name="Jiroutova K."/>
            <person name="Jorgensen R.E."/>
            <person name="Joubert Y."/>
            <person name="Kaplan A."/>
            <person name="Kroger N."/>
            <person name="Kroth P.G."/>
            <person name="La Roche J."/>
            <person name="Lindquist E."/>
            <person name="Lommer M."/>
            <person name="Martin-Jezequel V."/>
            <person name="Lopez P.J."/>
            <person name="Lucas S."/>
            <person name="Mangogna M."/>
            <person name="McGinnis K."/>
            <person name="Medlin L.K."/>
            <person name="Montsant A."/>
            <person name="Oudot-Le Secq M.P."/>
            <person name="Napoli C."/>
            <person name="Obornik M."/>
            <person name="Parker M.S."/>
            <person name="Petit J.L."/>
            <person name="Porcel B.M."/>
            <person name="Poulsen N."/>
            <person name="Robison M."/>
            <person name="Rychlewski L."/>
            <person name="Rynearson T.A."/>
            <person name="Schmutz J."/>
            <person name="Shapiro H."/>
            <person name="Siaut M."/>
            <person name="Stanley M."/>
            <person name="Sussman M.R."/>
            <person name="Taylor A.R."/>
            <person name="Vardi A."/>
            <person name="von Dassow P."/>
            <person name="Vyverman W."/>
            <person name="Willis A."/>
            <person name="Wyrwicz L.S."/>
            <person name="Rokhsar D.S."/>
            <person name="Weissenbach J."/>
            <person name="Armbrust E.V."/>
            <person name="Green B.R."/>
            <person name="Van de Peer Y."/>
            <person name="Grigoriev I.V."/>
        </authorList>
    </citation>
    <scope>NUCLEOTIDE SEQUENCE [LARGE SCALE GENOMIC DNA]</scope>
    <source>
        <strain evidence="2 3">CCMP1335</strain>
    </source>
</reference>
<dbReference type="PaxDb" id="35128-Thaps24304"/>
<dbReference type="InParanoid" id="B8LBQ8"/>
<gene>
    <name evidence="2" type="ORF">THAPSDRAFT_24304</name>
</gene>
<evidence type="ECO:0000256" key="1">
    <source>
        <dbReference type="SAM" id="MobiDB-lite"/>
    </source>
</evidence>
<dbReference type="Proteomes" id="UP000001449">
    <property type="component" value="Chromosome 11"/>
</dbReference>
<keyword evidence="3" id="KW-1185">Reference proteome</keyword>
<dbReference type="RefSeq" id="XP_002296394.1">
    <property type="nucleotide sequence ID" value="XM_002296358.1"/>
</dbReference>
<dbReference type="HOGENOM" id="CLU_308284_0_0_1"/>
<organism evidence="2 3">
    <name type="scientific">Thalassiosira pseudonana</name>
    <name type="common">Marine diatom</name>
    <name type="synonym">Cyclotella nana</name>
    <dbReference type="NCBI Taxonomy" id="35128"/>
    <lineage>
        <taxon>Eukaryota</taxon>
        <taxon>Sar</taxon>
        <taxon>Stramenopiles</taxon>
        <taxon>Ochrophyta</taxon>
        <taxon>Bacillariophyta</taxon>
        <taxon>Coscinodiscophyceae</taxon>
        <taxon>Thalassiosirophycidae</taxon>
        <taxon>Thalassiosirales</taxon>
        <taxon>Thalassiosiraceae</taxon>
        <taxon>Thalassiosira</taxon>
    </lineage>
</organism>
<name>B8LBQ8_THAPS</name>
<feature type="compositionally biased region" description="Basic and acidic residues" evidence="1">
    <location>
        <begin position="73"/>
        <end position="88"/>
    </location>
</feature>
<feature type="region of interest" description="Disordered" evidence="1">
    <location>
        <begin position="142"/>
        <end position="165"/>
    </location>
</feature>
<dbReference type="AlphaFoldDB" id="B8LBQ8"/>
<proteinExistence type="predicted"/>
<evidence type="ECO:0000313" key="2">
    <source>
        <dbReference type="EMBL" id="EED87090.1"/>
    </source>
</evidence>
<feature type="region of interest" description="Disordered" evidence="1">
    <location>
        <begin position="267"/>
        <end position="298"/>
    </location>
</feature>
<feature type="region of interest" description="Disordered" evidence="1">
    <location>
        <begin position="369"/>
        <end position="388"/>
    </location>
</feature>
<dbReference type="EMBL" id="DS999415">
    <property type="protein sequence ID" value="EED87090.1"/>
    <property type="molecule type" value="Genomic_DNA"/>
</dbReference>
<dbReference type="GeneID" id="7444542"/>
<accession>B8LBQ8</accession>
<feature type="region of interest" description="Disordered" evidence="1">
    <location>
        <begin position="1"/>
        <end position="122"/>
    </location>
</feature>
<protein>
    <submittedName>
        <fullName evidence="2">Uncharacterized protein</fullName>
    </submittedName>
</protein>
<evidence type="ECO:0000313" key="3">
    <source>
        <dbReference type="Proteomes" id="UP000001449"/>
    </source>
</evidence>
<dbReference type="eggNOG" id="ENOG502T0V6">
    <property type="taxonomic scope" value="Eukaryota"/>
</dbReference>